<keyword evidence="1" id="KW-0812">Transmembrane</keyword>
<evidence type="ECO:0000313" key="3">
    <source>
        <dbReference type="Proteomes" id="UP000586254"/>
    </source>
</evidence>
<evidence type="ECO:0000313" key="2">
    <source>
        <dbReference type="EMBL" id="NZA36629.1"/>
    </source>
</evidence>
<feature type="transmembrane region" description="Helical" evidence="1">
    <location>
        <begin position="44"/>
        <end position="64"/>
    </location>
</feature>
<dbReference type="InterPro" id="IPR019235">
    <property type="entry name" value="DUF2178_TM"/>
</dbReference>
<protein>
    <recommendedName>
        <fullName evidence="4">DUF2178 domain-containing protein</fullName>
    </recommendedName>
</protein>
<dbReference type="AlphaFoldDB" id="A0A1I5FQB0"/>
<feature type="transmembrane region" description="Helical" evidence="1">
    <location>
        <begin position="99"/>
        <end position="118"/>
    </location>
</feature>
<proteinExistence type="predicted"/>
<dbReference type="RefSeq" id="WP_090410673.1">
    <property type="nucleotide sequence ID" value="NZ_CAUFHM010000001.1"/>
</dbReference>
<dbReference type="Pfam" id="PF09946">
    <property type="entry name" value="DUF2178"/>
    <property type="match status" value="1"/>
</dbReference>
<comment type="caution">
    <text evidence="2">The sequence shown here is derived from an EMBL/GenBank/DDBJ whole genome shotgun (WGS) entry which is preliminary data.</text>
</comment>
<evidence type="ECO:0008006" key="4">
    <source>
        <dbReference type="Google" id="ProtNLM"/>
    </source>
</evidence>
<keyword evidence="1" id="KW-1133">Transmembrane helix</keyword>
<dbReference type="Proteomes" id="UP000586254">
    <property type="component" value="Unassembled WGS sequence"/>
</dbReference>
<organism evidence="2 3">
    <name type="scientific">Eubacterium callanderi</name>
    <dbReference type="NCBI Taxonomy" id="53442"/>
    <lineage>
        <taxon>Bacteria</taxon>
        <taxon>Bacillati</taxon>
        <taxon>Bacillota</taxon>
        <taxon>Clostridia</taxon>
        <taxon>Eubacteriales</taxon>
        <taxon>Eubacteriaceae</taxon>
        <taxon>Eubacterium</taxon>
    </lineage>
</organism>
<reference evidence="2 3" key="1">
    <citation type="submission" date="2020-07" db="EMBL/GenBank/DDBJ databases">
        <title>Organ Donor 1.</title>
        <authorList>
            <person name="Marsh A.J."/>
            <person name="Azcarate-Peril M.A."/>
        </authorList>
    </citation>
    <scope>NUCLEOTIDE SEQUENCE [LARGE SCALE GENOMIC DNA]</scope>
    <source>
        <strain evidence="2 3">AMC0717</strain>
    </source>
</reference>
<evidence type="ECO:0000256" key="1">
    <source>
        <dbReference type="SAM" id="Phobius"/>
    </source>
</evidence>
<gene>
    <name evidence="2" type="ORF">H0N91_00385</name>
</gene>
<sequence length="146" mass="16175">MDPFRKTIVRRLRLSLLVAVIGALAAIAGILYSLLSGGLPDTSVLSKSMGLFAGIEAVSIFRILRYARALKTPDQLEALEIAEKDERNQSIQLRTCRSTLYLTLALLGFGGIVCSFFNPVLFLILGAILIAVLVIFLAFWLYYRQH</sequence>
<feature type="transmembrane region" description="Helical" evidence="1">
    <location>
        <begin position="124"/>
        <end position="143"/>
    </location>
</feature>
<feature type="transmembrane region" description="Helical" evidence="1">
    <location>
        <begin position="12"/>
        <end position="32"/>
    </location>
</feature>
<keyword evidence="1" id="KW-0472">Membrane</keyword>
<name>A0A1I5FQB0_9FIRM</name>
<dbReference type="EMBL" id="JACCKS010000001">
    <property type="protein sequence ID" value="NZA36629.1"/>
    <property type="molecule type" value="Genomic_DNA"/>
</dbReference>
<accession>A0A1I5FQB0</accession>